<dbReference type="PRINTS" id="PR01077">
    <property type="entry name" value="CLAUDIN"/>
</dbReference>
<dbReference type="Pfam" id="PF00822">
    <property type="entry name" value="PMP22_Claudin"/>
    <property type="match status" value="1"/>
</dbReference>
<dbReference type="Proteomes" id="UP001318040">
    <property type="component" value="Chromosome 49"/>
</dbReference>
<keyword evidence="5" id="KW-1003">Cell membrane</keyword>
<name>A0A0K0PMH5_PETMA</name>
<dbReference type="InterPro" id="IPR006187">
    <property type="entry name" value="Claudin"/>
</dbReference>
<dbReference type="GeneID" id="116952954"/>
<comment type="similarity">
    <text evidence="3">Belongs to the claudin family.</text>
</comment>
<evidence type="ECO:0000256" key="1">
    <source>
        <dbReference type="ARBA" id="ARBA00004435"/>
    </source>
</evidence>
<organism evidence="11">
    <name type="scientific">Petromyzon marinus</name>
    <name type="common">Sea lamprey</name>
    <dbReference type="NCBI Taxonomy" id="7757"/>
    <lineage>
        <taxon>Eukaryota</taxon>
        <taxon>Metazoa</taxon>
        <taxon>Chordata</taxon>
        <taxon>Craniata</taxon>
        <taxon>Vertebrata</taxon>
        <taxon>Cyclostomata</taxon>
        <taxon>Hyperoartia</taxon>
        <taxon>Petromyzontiformes</taxon>
        <taxon>Petromyzontidae</taxon>
        <taxon>Petromyzon</taxon>
    </lineage>
</organism>
<evidence type="ECO:0000256" key="3">
    <source>
        <dbReference type="ARBA" id="ARBA00008295"/>
    </source>
</evidence>
<feature type="transmembrane region" description="Helical" evidence="10">
    <location>
        <begin position="166"/>
        <end position="187"/>
    </location>
</feature>
<evidence type="ECO:0000256" key="8">
    <source>
        <dbReference type="ARBA" id="ARBA00022989"/>
    </source>
</evidence>
<dbReference type="GO" id="GO:0005886">
    <property type="term" value="C:plasma membrane"/>
    <property type="evidence" value="ECO:0007669"/>
    <property type="project" value="UniProtKB-SubCell"/>
</dbReference>
<evidence type="ECO:0000256" key="10">
    <source>
        <dbReference type="SAM" id="Phobius"/>
    </source>
</evidence>
<reference evidence="11" key="1">
    <citation type="submission" date="2015-01" db="EMBL/GenBank/DDBJ databases">
        <title>Evolution of the Vertebrate Claudin Gene Family.</title>
        <authorList>
            <person name="Mukendi C."/>
            <person name="Dean N."/>
            <person name="Lala R."/>
            <person name="Ntila S."/>
            <person name="Smith J."/>
            <person name="Bronner M.E."/>
            <person name="Nikitina N.V."/>
        </authorList>
    </citation>
    <scope>NUCLEOTIDE SEQUENCE</scope>
</reference>
<dbReference type="EMBL" id="KP677500">
    <property type="protein sequence ID" value="AKQ44364.1"/>
    <property type="molecule type" value="mRNA"/>
</dbReference>
<keyword evidence="8 10" id="KW-1133">Transmembrane helix</keyword>
<feature type="transmembrane region" description="Helical" evidence="10">
    <location>
        <begin position="125"/>
        <end position="146"/>
    </location>
</feature>
<comment type="subcellular location">
    <subcellularLocation>
        <location evidence="1">Cell junction</location>
        <location evidence="1">Tight junction</location>
    </subcellularLocation>
    <subcellularLocation>
        <location evidence="2">Cell membrane</location>
        <topology evidence="2">Multi-pass membrane protein</topology>
    </subcellularLocation>
</comment>
<evidence type="ECO:0000256" key="7">
    <source>
        <dbReference type="ARBA" id="ARBA00022949"/>
    </source>
</evidence>
<evidence type="ECO:0000256" key="5">
    <source>
        <dbReference type="ARBA" id="ARBA00022475"/>
    </source>
</evidence>
<evidence type="ECO:0000256" key="6">
    <source>
        <dbReference type="ARBA" id="ARBA00022692"/>
    </source>
</evidence>
<dbReference type="KEGG" id="pmrn:116952954"/>
<keyword evidence="9 10" id="KW-0472">Membrane</keyword>
<evidence type="ECO:0000313" key="11">
    <source>
        <dbReference type="EMBL" id="AKQ44364.1"/>
    </source>
</evidence>
<sequence length="230" mass="24676">MANAALQIAGIALGILGWIGSIAVTVLPQWRVTAFLPNSANIVVGQVFWEGIWMQCVSQATGQQQCKVYDSLLALTPDMQAARGLMCVSVALGTLAMLIATLGMQCTHCVENERAKAYIAMSGGFLFIIAALIVLIPVCWTANAIIRDFYNPSVPEALKRELGGALYLGWISAFMLVAGGALLACSCPPKDEPGYRPAKSAYAVSAPRTVQDTHQPRRAMSTTYSMKEFV</sequence>
<evidence type="ECO:0000313" key="13">
    <source>
        <dbReference type="RefSeq" id="XP_032828604.1"/>
    </source>
</evidence>
<evidence type="ECO:0000313" key="12">
    <source>
        <dbReference type="Proteomes" id="UP001318040"/>
    </source>
</evidence>
<dbReference type="InterPro" id="IPR004031">
    <property type="entry name" value="PMP22/EMP/MP20/Claudin"/>
</dbReference>
<dbReference type="GO" id="GO:0005923">
    <property type="term" value="C:bicellular tight junction"/>
    <property type="evidence" value="ECO:0007669"/>
    <property type="project" value="UniProtKB-SubCell"/>
</dbReference>
<evidence type="ECO:0000256" key="9">
    <source>
        <dbReference type="ARBA" id="ARBA00023136"/>
    </source>
</evidence>
<keyword evidence="4" id="KW-0796">Tight junction</keyword>
<dbReference type="FunFam" id="1.20.140.150:FF:000001">
    <property type="entry name" value="Claudin"/>
    <property type="match status" value="1"/>
</dbReference>
<feature type="transmembrane region" description="Helical" evidence="10">
    <location>
        <begin position="81"/>
        <end position="104"/>
    </location>
</feature>
<keyword evidence="7" id="KW-0965">Cell junction</keyword>
<accession>A0A0K0PMH5</accession>
<keyword evidence="12" id="KW-1185">Reference proteome</keyword>
<keyword evidence="6 10" id="KW-0812">Transmembrane</keyword>
<reference evidence="13" key="2">
    <citation type="submission" date="2025-04" db="UniProtKB">
        <authorList>
            <consortium name="RefSeq"/>
        </authorList>
    </citation>
    <scope>IDENTIFICATION</scope>
    <source>
        <tissue evidence="13">Sperm</tissue>
    </source>
</reference>
<dbReference type="Gene3D" id="1.20.140.150">
    <property type="match status" value="1"/>
</dbReference>
<gene>
    <name evidence="13" type="primary">LOC116952954</name>
</gene>
<dbReference type="PANTHER" id="PTHR12002">
    <property type="entry name" value="CLAUDIN"/>
    <property type="match status" value="1"/>
</dbReference>
<evidence type="ECO:0000256" key="2">
    <source>
        <dbReference type="ARBA" id="ARBA00004651"/>
    </source>
</evidence>
<dbReference type="GO" id="GO:0005198">
    <property type="term" value="F:structural molecule activity"/>
    <property type="evidence" value="ECO:0007669"/>
    <property type="project" value="InterPro"/>
</dbReference>
<dbReference type="AlphaFoldDB" id="A0A0K0PMH5"/>
<dbReference type="RefSeq" id="XP_032828604.1">
    <property type="nucleotide sequence ID" value="XM_032972713.1"/>
</dbReference>
<dbReference type="OrthoDB" id="8819159at2759"/>
<protein>
    <submittedName>
        <fullName evidence="11">Claudin 8b</fullName>
    </submittedName>
    <submittedName>
        <fullName evidence="13">Claudin-3-like</fullName>
    </submittedName>
</protein>
<evidence type="ECO:0000256" key="4">
    <source>
        <dbReference type="ARBA" id="ARBA00022427"/>
    </source>
</evidence>
<feature type="transmembrane region" description="Helical" evidence="10">
    <location>
        <begin position="7"/>
        <end position="27"/>
    </location>
</feature>
<proteinExistence type="evidence at transcript level"/>